<organism evidence="2 3">
    <name type="scientific">Streptomyces mirabilis</name>
    <dbReference type="NCBI Taxonomy" id="68239"/>
    <lineage>
        <taxon>Bacteria</taxon>
        <taxon>Bacillati</taxon>
        <taxon>Actinomycetota</taxon>
        <taxon>Actinomycetes</taxon>
        <taxon>Kitasatosporales</taxon>
        <taxon>Streptomycetaceae</taxon>
        <taxon>Streptomyces</taxon>
    </lineage>
</organism>
<sequence length="422" mass="45112">MAATNVPSVPDDARARRRRTGAGLGVLLALVCAAVLLTALPDHDREGGGTCTARTLRSWSADARLTGEFARYGDDASRVDDWTGGDGTHSVRLPDGRVLWLFSDTYLGQVHAPPNPVGESYAWRDTSAPLVRNSAVVMSKDGRLETTLPTPVFPDPGPGRWRWPVAGRVEPRSPGSSEQVVRVLLWTRTAGQVPWIYGVPTSTEVATLSLPDLRLEGITTVLDQSSVTDPSRRVLFGTSTVDAGAWTYVFGGDDGQAASRPASQAYVARVPRGRLGQPAAWEYWDGSGWAVRARPGPVLGDERRTGVGSAFTVVRDGGTYVLFTMAAGTAGLTTITSYWACAPTGPWHGPTRSFSPSLPQGQVAAYNPQVHAALSDGDRLVLSYDVNWLDTTGGVSAQANLSRNVALYRPRFVTLRLGEPGS</sequence>
<reference evidence="2 3" key="1">
    <citation type="submission" date="2016-10" db="EMBL/GenBank/DDBJ databases">
        <authorList>
            <person name="de Groot N.N."/>
        </authorList>
    </citation>
    <scope>NUCLEOTIDE SEQUENCE [LARGE SCALE GENOMIC DNA]</scope>
    <source>
        <strain evidence="2 3">OK461</strain>
    </source>
</reference>
<keyword evidence="1" id="KW-1133">Transmembrane helix</keyword>
<proteinExistence type="predicted"/>
<protein>
    <recommendedName>
        <fullName evidence="4">DUF4185 domain-containing protein</fullName>
    </recommendedName>
</protein>
<dbReference type="Proteomes" id="UP000181942">
    <property type="component" value="Unassembled WGS sequence"/>
</dbReference>
<evidence type="ECO:0000313" key="3">
    <source>
        <dbReference type="Proteomes" id="UP000181942"/>
    </source>
</evidence>
<evidence type="ECO:0000313" key="2">
    <source>
        <dbReference type="EMBL" id="SFF67845.1"/>
    </source>
</evidence>
<evidence type="ECO:0000256" key="1">
    <source>
        <dbReference type="SAM" id="Phobius"/>
    </source>
</evidence>
<gene>
    <name evidence="2" type="ORF">SAMN02787118_110259</name>
</gene>
<keyword evidence="1" id="KW-0812">Transmembrane</keyword>
<keyword evidence="1" id="KW-0472">Membrane</keyword>
<evidence type="ECO:0008006" key="4">
    <source>
        <dbReference type="Google" id="ProtNLM"/>
    </source>
</evidence>
<dbReference type="AlphaFoldDB" id="A0A1I2KLJ3"/>
<name>A0A1I2KLJ3_9ACTN</name>
<feature type="transmembrane region" description="Helical" evidence="1">
    <location>
        <begin position="21"/>
        <end position="40"/>
    </location>
</feature>
<dbReference type="STRING" id="68239.GCA_000745715_02149"/>
<accession>A0A1I2KLJ3</accession>
<dbReference type="EMBL" id="FONR01000010">
    <property type="protein sequence ID" value="SFF67845.1"/>
    <property type="molecule type" value="Genomic_DNA"/>
</dbReference>